<sequence length="204" mass="22973">MSWHLAHLNFHDTSSHLIINLQQALCSVLNTFTFTISPHHRHRLDPCFAIHHTIGKHHSYSPPHMPSVIHSSLEASWFVFLPPFVVVANLLIPLDQTNIKKNKNKTSNNKNIIDDIHPPSPSTPTSIIRSIISRTTAASDIVGAWIIHGTTRRLQVFQLLYHPHFGALITMHRCLEDRASSYVAYRLRDYLPVLPCGGFGSGQA</sequence>
<dbReference type="AlphaFoldDB" id="A0A9P4LM58"/>
<comment type="caution">
    <text evidence="1">The sequence shown here is derived from an EMBL/GenBank/DDBJ whole genome shotgun (WGS) entry which is preliminary data.</text>
</comment>
<evidence type="ECO:0000313" key="2">
    <source>
        <dbReference type="Proteomes" id="UP000799777"/>
    </source>
</evidence>
<proteinExistence type="predicted"/>
<reference evidence="1" key="1">
    <citation type="journal article" date="2020" name="Stud. Mycol.">
        <title>101 Dothideomycetes genomes: a test case for predicting lifestyles and emergence of pathogens.</title>
        <authorList>
            <person name="Haridas S."/>
            <person name="Albert R."/>
            <person name="Binder M."/>
            <person name="Bloem J."/>
            <person name="Labutti K."/>
            <person name="Salamov A."/>
            <person name="Andreopoulos B."/>
            <person name="Baker S."/>
            <person name="Barry K."/>
            <person name="Bills G."/>
            <person name="Bluhm B."/>
            <person name="Cannon C."/>
            <person name="Castanera R."/>
            <person name="Culley D."/>
            <person name="Daum C."/>
            <person name="Ezra D."/>
            <person name="Gonzalez J."/>
            <person name="Henrissat B."/>
            <person name="Kuo A."/>
            <person name="Liang C."/>
            <person name="Lipzen A."/>
            <person name="Lutzoni F."/>
            <person name="Magnuson J."/>
            <person name="Mondo S."/>
            <person name="Nolan M."/>
            <person name="Ohm R."/>
            <person name="Pangilinan J."/>
            <person name="Park H.-J."/>
            <person name="Ramirez L."/>
            <person name="Alfaro M."/>
            <person name="Sun H."/>
            <person name="Tritt A."/>
            <person name="Yoshinaga Y."/>
            <person name="Zwiers L.-H."/>
            <person name="Turgeon B."/>
            <person name="Goodwin S."/>
            <person name="Spatafora J."/>
            <person name="Crous P."/>
            <person name="Grigoriev I."/>
        </authorList>
    </citation>
    <scope>NUCLEOTIDE SEQUENCE</scope>
    <source>
        <strain evidence="1">CBS 110217</strain>
    </source>
</reference>
<dbReference type="Proteomes" id="UP000799777">
    <property type="component" value="Unassembled WGS sequence"/>
</dbReference>
<gene>
    <name evidence="1" type="ORF">EK21DRAFT_89908</name>
</gene>
<accession>A0A9P4LM58</accession>
<name>A0A9P4LM58_9PLEO</name>
<keyword evidence="2" id="KW-1185">Reference proteome</keyword>
<dbReference type="EMBL" id="ML978202">
    <property type="protein sequence ID" value="KAF2029327.1"/>
    <property type="molecule type" value="Genomic_DNA"/>
</dbReference>
<evidence type="ECO:0000313" key="1">
    <source>
        <dbReference type="EMBL" id="KAF2029327.1"/>
    </source>
</evidence>
<protein>
    <submittedName>
        <fullName evidence="1">Uncharacterized protein</fullName>
    </submittedName>
</protein>
<organism evidence="1 2">
    <name type="scientific">Setomelanomma holmii</name>
    <dbReference type="NCBI Taxonomy" id="210430"/>
    <lineage>
        <taxon>Eukaryota</taxon>
        <taxon>Fungi</taxon>
        <taxon>Dikarya</taxon>
        <taxon>Ascomycota</taxon>
        <taxon>Pezizomycotina</taxon>
        <taxon>Dothideomycetes</taxon>
        <taxon>Pleosporomycetidae</taxon>
        <taxon>Pleosporales</taxon>
        <taxon>Pleosporineae</taxon>
        <taxon>Phaeosphaeriaceae</taxon>
        <taxon>Setomelanomma</taxon>
    </lineage>
</organism>